<keyword evidence="33" id="KW-1185">Reference proteome</keyword>
<evidence type="ECO:0000256" key="2">
    <source>
        <dbReference type="ARBA" id="ARBA00004123"/>
    </source>
</evidence>
<evidence type="ECO:0000256" key="13">
    <source>
        <dbReference type="ARBA" id="ARBA00022692"/>
    </source>
</evidence>
<keyword evidence="14" id="KW-0053">Apoptosis</keyword>
<dbReference type="GO" id="GO:0043202">
    <property type="term" value="C:lysosomal lumen"/>
    <property type="evidence" value="ECO:0007669"/>
    <property type="project" value="UniProtKB-SubCell"/>
</dbReference>
<feature type="domain" description="THD" evidence="31">
    <location>
        <begin position="367"/>
        <end position="503"/>
    </location>
</feature>
<dbReference type="GO" id="GO:0008625">
    <property type="term" value="P:extrinsic apoptotic signaling pathway via death domain receptors"/>
    <property type="evidence" value="ECO:0007669"/>
    <property type="project" value="UniProtKB-ARBA"/>
</dbReference>
<keyword evidence="19 30" id="KW-0472">Membrane</keyword>
<dbReference type="GO" id="GO:0043123">
    <property type="term" value="P:positive regulation of canonical NF-kappaB signal transduction"/>
    <property type="evidence" value="ECO:0007669"/>
    <property type="project" value="TreeGrafter"/>
</dbReference>
<evidence type="ECO:0000256" key="5">
    <source>
        <dbReference type="ARBA" id="ARBA00004401"/>
    </source>
</evidence>
<reference evidence="32" key="2">
    <citation type="submission" date="2025-09" db="UniProtKB">
        <authorList>
            <consortium name="Ensembl"/>
        </authorList>
    </citation>
    <scope>IDENTIFICATION</scope>
</reference>
<dbReference type="GO" id="GO:0005125">
    <property type="term" value="F:cytokine activity"/>
    <property type="evidence" value="ECO:0007669"/>
    <property type="project" value="UniProtKB-KW"/>
</dbReference>
<keyword evidence="18" id="KW-0805">Transcription regulation</keyword>
<accession>A0A8C9EJX8</accession>
<keyword evidence="11" id="KW-0202">Cytokine</keyword>
<keyword evidence="22" id="KW-0325">Glycoprotein</keyword>
<evidence type="ECO:0000256" key="29">
    <source>
        <dbReference type="SAM" id="MobiDB-lite"/>
    </source>
</evidence>
<keyword evidence="17 30" id="KW-1133">Transmembrane helix</keyword>
<dbReference type="Gene3D" id="2.60.120.40">
    <property type="match status" value="1"/>
</dbReference>
<evidence type="ECO:0000256" key="18">
    <source>
        <dbReference type="ARBA" id="ARBA00023015"/>
    </source>
</evidence>
<keyword evidence="21" id="KW-0804">Transcription</keyword>
<feature type="compositionally biased region" description="Acidic residues" evidence="29">
    <location>
        <begin position="1"/>
        <end position="11"/>
    </location>
</feature>
<dbReference type="GO" id="GO:0060205">
    <property type="term" value="C:cytoplasmic vesicle lumen"/>
    <property type="evidence" value="ECO:0007669"/>
    <property type="project" value="UniProtKB-SubCell"/>
</dbReference>
<evidence type="ECO:0000256" key="6">
    <source>
        <dbReference type="ARBA" id="ARBA00004613"/>
    </source>
</evidence>
<keyword evidence="12" id="KW-0964">Secreted</keyword>
<feature type="transmembrane region" description="Helical" evidence="30">
    <location>
        <begin position="304"/>
        <end position="328"/>
    </location>
</feature>
<feature type="compositionally biased region" description="Low complexity" evidence="29">
    <location>
        <begin position="27"/>
        <end position="52"/>
    </location>
</feature>
<evidence type="ECO:0000256" key="15">
    <source>
        <dbReference type="ARBA" id="ARBA00022843"/>
    </source>
</evidence>
<comment type="function">
    <text evidence="27">Induces FAS-mediated activation of NF-kappa-B, initiating non-apoptotic signaling pathways. Can induce apoptosis but does not appear to be essential for this process.</text>
</comment>
<comment type="function">
    <text evidence="1">Cytoplasmic form induces gene transcription inhibition.</text>
</comment>
<evidence type="ECO:0000256" key="24">
    <source>
        <dbReference type="ARBA" id="ARBA00023242"/>
    </source>
</evidence>
<dbReference type="GO" id="GO:0005886">
    <property type="term" value="C:plasma membrane"/>
    <property type="evidence" value="ECO:0007669"/>
    <property type="project" value="UniProtKB-SubCell"/>
</dbReference>
<evidence type="ECO:0000256" key="12">
    <source>
        <dbReference type="ARBA" id="ARBA00022525"/>
    </source>
</evidence>
<comment type="similarity">
    <text evidence="7">Belongs to the tumor necrosis factor family.</text>
</comment>
<reference evidence="32" key="1">
    <citation type="submission" date="2025-08" db="UniProtKB">
        <authorList>
            <consortium name="Ensembl"/>
        </authorList>
    </citation>
    <scope>IDENTIFICATION</scope>
</reference>
<evidence type="ECO:0000256" key="22">
    <source>
        <dbReference type="ARBA" id="ARBA00023180"/>
    </source>
</evidence>
<evidence type="ECO:0000256" key="11">
    <source>
        <dbReference type="ARBA" id="ARBA00022514"/>
    </source>
</evidence>
<keyword evidence="16" id="KW-0735">Signal-anchor</keyword>
<keyword evidence="24" id="KW-0539">Nucleus</keyword>
<dbReference type="PRINTS" id="PR01681">
    <property type="entry name" value="FASLIGAND"/>
</dbReference>
<evidence type="ECO:0000256" key="9">
    <source>
        <dbReference type="ARBA" id="ARBA00022475"/>
    </source>
</evidence>
<evidence type="ECO:0000259" key="31">
    <source>
        <dbReference type="PROSITE" id="PS50049"/>
    </source>
</evidence>
<organism evidence="32 33">
    <name type="scientific">Pavo cristatus</name>
    <name type="common">Indian peafowl</name>
    <name type="synonym">Blue peafowl</name>
    <dbReference type="NCBI Taxonomy" id="9049"/>
    <lineage>
        <taxon>Eukaryota</taxon>
        <taxon>Metazoa</taxon>
        <taxon>Chordata</taxon>
        <taxon>Craniata</taxon>
        <taxon>Vertebrata</taxon>
        <taxon>Euteleostomi</taxon>
        <taxon>Archelosauria</taxon>
        <taxon>Archosauria</taxon>
        <taxon>Dinosauria</taxon>
        <taxon>Saurischia</taxon>
        <taxon>Theropoda</taxon>
        <taxon>Coelurosauria</taxon>
        <taxon>Aves</taxon>
        <taxon>Neognathae</taxon>
        <taxon>Galloanserae</taxon>
        <taxon>Galliformes</taxon>
        <taxon>Phasianidae</taxon>
        <taxon>Phasianinae</taxon>
        <taxon>Pavo</taxon>
    </lineage>
</organism>
<dbReference type="AlphaFoldDB" id="A0A8C9EJX8"/>
<dbReference type="InterPro" id="IPR006052">
    <property type="entry name" value="TNF_dom"/>
</dbReference>
<protein>
    <recommendedName>
        <fullName evidence="8">Tumor necrosis factor ligand superfamily member 6</fullName>
    </recommendedName>
    <alternativeName>
        <fullName evidence="26">Fas antigen ligand</fullName>
    </alternativeName>
</protein>
<dbReference type="CDD" id="cd00184">
    <property type="entry name" value="TNF"/>
    <property type="match status" value="1"/>
</dbReference>
<dbReference type="SUPFAM" id="SSF49842">
    <property type="entry name" value="TNF-like"/>
    <property type="match status" value="1"/>
</dbReference>
<dbReference type="Proteomes" id="UP000694428">
    <property type="component" value="Unplaced"/>
</dbReference>
<dbReference type="GO" id="GO:0005164">
    <property type="term" value="F:tumor necrosis factor receptor binding"/>
    <property type="evidence" value="ECO:0007669"/>
    <property type="project" value="InterPro"/>
</dbReference>
<evidence type="ECO:0000256" key="26">
    <source>
        <dbReference type="ARBA" id="ARBA00030913"/>
    </source>
</evidence>
<dbReference type="InterPro" id="IPR028326">
    <property type="entry name" value="FASL"/>
</dbReference>
<keyword evidence="23" id="KW-0458">Lysosome</keyword>
<dbReference type="Pfam" id="PF00229">
    <property type="entry name" value="TNF"/>
    <property type="match status" value="1"/>
</dbReference>
<evidence type="ECO:0000256" key="20">
    <source>
        <dbReference type="ARBA" id="ARBA00023157"/>
    </source>
</evidence>
<evidence type="ECO:0000313" key="32">
    <source>
        <dbReference type="Ensembl" id="ENSPSTP00000001772.1"/>
    </source>
</evidence>
<evidence type="ECO:0000256" key="21">
    <source>
        <dbReference type="ARBA" id="ARBA00023163"/>
    </source>
</evidence>
<evidence type="ECO:0000256" key="27">
    <source>
        <dbReference type="ARBA" id="ARBA00045660"/>
    </source>
</evidence>
<name>A0A8C9EJX8_PAVCR</name>
<keyword evidence="15" id="KW-0832">Ubl conjugation</keyword>
<evidence type="ECO:0000256" key="8">
    <source>
        <dbReference type="ARBA" id="ARBA00018020"/>
    </source>
</evidence>
<keyword evidence="25" id="KW-0968">Cytoplasmic vesicle</keyword>
<dbReference type="PANTHER" id="PTHR11471:SF33">
    <property type="entry name" value="TUMOR NECROSIS FACTOR LIGAND SUPERFAMILY MEMBER 6"/>
    <property type="match status" value="1"/>
</dbReference>
<dbReference type="SMART" id="SM00207">
    <property type="entry name" value="TNF"/>
    <property type="match status" value="1"/>
</dbReference>
<dbReference type="PANTHER" id="PTHR11471">
    <property type="entry name" value="TUMOR NECROSIS FACTOR FAMILY MEMBER"/>
    <property type="match status" value="1"/>
</dbReference>
<evidence type="ECO:0000256" key="14">
    <source>
        <dbReference type="ARBA" id="ARBA00022703"/>
    </source>
</evidence>
<comment type="subunit">
    <text evidence="28">Homotrimer. Interacts with ARHGAP9, BAIAP2L1, BTK, CACNB3, CACNB4, CRK, DLG2, DNMBP, DOCK4, EPS8L3, FGR, FYB1, FYN, HCK, ITK, ITSN2, KALRN, LYN, MACC1, MIA, MPP4, MYO15A, NCF1, NCK1, NCK2, NCKIPSD, OSTF1, PIK3R1, PSTPIP1, RIMBP3C, SAMSN1, SH3GL3, SH3PXD2B, SH3PXD2A, SH3RF2, SKAP2, SNX33, SNX9, SORBS3, SPTA1, SRC, SRGAP1, SRGAP2, SRGAP3, TEC, TJP3 and YES1.</text>
</comment>
<dbReference type="GO" id="GO:0006955">
    <property type="term" value="P:immune response"/>
    <property type="evidence" value="ECO:0007669"/>
    <property type="project" value="InterPro"/>
</dbReference>
<dbReference type="FunFam" id="2.60.120.40:FF:000017">
    <property type="entry name" value="Tumor necrosis factor ligand superfamily member 6"/>
    <property type="match status" value="1"/>
</dbReference>
<dbReference type="InterPro" id="IPR008983">
    <property type="entry name" value="Tumour_necrosis_fac-like_dom"/>
</dbReference>
<evidence type="ECO:0000256" key="10">
    <source>
        <dbReference type="ARBA" id="ARBA00022491"/>
    </source>
</evidence>
<evidence type="ECO:0000256" key="3">
    <source>
        <dbReference type="ARBA" id="ARBA00004227"/>
    </source>
</evidence>
<evidence type="ECO:0000256" key="25">
    <source>
        <dbReference type="ARBA" id="ARBA00023329"/>
    </source>
</evidence>
<evidence type="ECO:0000256" key="1">
    <source>
        <dbReference type="ARBA" id="ARBA00003149"/>
    </source>
</evidence>
<keyword evidence="10" id="KW-0678">Repressor</keyword>
<dbReference type="GO" id="GO:0005615">
    <property type="term" value="C:extracellular space"/>
    <property type="evidence" value="ECO:0007669"/>
    <property type="project" value="UniProtKB-KW"/>
</dbReference>
<proteinExistence type="inferred from homology"/>
<evidence type="ECO:0000256" key="16">
    <source>
        <dbReference type="ARBA" id="ARBA00022968"/>
    </source>
</evidence>
<evidence type="ECO:0000256" key="30">
    <source>
        <dbReference type="SAM" id="Phobius"/>
    </source>
</evidence>
<evidence type="ECO:0000256" key="7">
    <source>
        <dbReference type="ARBA" id="ARBA00008670"/>
    </source>
</evidence>
<keyword evidence="20" id="KW-1015">Disulfide bond</keyword>
<evidence type="ECO:0000256" key="4">
    <source>
        <dbReference type="ARBA" id="ARBA00004321"/>
    </source>
</evidence>
<keyword evidence="9" id="KW-1003">Cell membrane</keyword>
<evidence type="ECO:0000256" key="17">
    <source>
        <dbReference type="ARBA" id="ARBA00022989"/>
    </source>
</evidence>
<feature type="compositionally biased region" description="Low complexity" evidence="29">
    <location>
        <begin position="102"/>
        <end position="113"/>
    </location>
</feature>
<dbReference type="PROSITE" id="PS50049">
    <property type="entry name" value="THD_2"/>
    <property type="match status" value="1"/>
</dbReference>
<feature type="region of interest" description="Disordered" evidence="29">
    <location>
        <begin position="275"/>
        <end position="297"/>
    </location>
</feature>
<evidence type="ECO:0000256" key="23">
    <source>
        <dbReference type="ARBA" id="ARBA00023228"/>
    </source>
</evidence>
<feature type="region of interest" description="Disordered" evidence="29">
    <location>
        <begin position="89"/>
        <end position="114"/>
    </location>
</feature>
<evidence type="ECO:0000313" key="33">
    <source>
        <dbReference type="Proteomes" id="UP000694428"/>
    </source>
</evidence>
<keyword evidence="13 30" id="KW-0812">Transmembrane</keyword>
<feature type="region of interest" description="Disordered" evidence="29">
    <location>
        <begin position="1"/>
        <end position="70"/>
    </location>
</feature>
<dbReference type="GO" id="GO:0005634">
    <property type="term" value="C:nucleus"/>
    <property type="evidence" value="ECO:0007669"/>
    <property type="project" value="UniProtKB-SubCell"/>
</dbReference>
<dbReference type="Ensembl" id="ENSPSTT00000001871.1">
    <property type="protein sequence ID" value="ENSPSTP00000001772.1"/>
    <property type="gene ID" value="ENSPSTG00000001361.1"/>
</dbReference>
<evidence type="ECO:0000256" key="28">
    <source>
        <dbReference type="ARBA" id="ARBA00047144"/>
    </source>
</evidence>
<sequence length="503" mass="55940">MVLEPSQEDAGQEAPAVTPQVDSAEISAATEKAESSVAEEAVSEVSETSVVTEVKETSTRETTATPMISKPTETVLQPEYTVGILASDAGEGKESAPEVQKPVLSPVESSVSVETKEDDQATEEAFMSVPVSGGPQRTATDFYAELQNSTDLGYANGNLVHGSNQKESVFMRLNNRIKALEVNMSLSSRYLEELSQRYRKQMEEMQKAFNKTIIKLQNTSRIAEEQDQRQTEAIQLLQAQLTNMTQLVSNLSTTVAELKREIFWVDGCADASTSCHPASPVAPFPPPVPDRRKKPKSNRERSSVGFLVIFLLILLALTGVGLSMFQIFHLEKELAELRESVSTGHIPPALEKLIGQENKSMKKEARKAAHLTGNPTQRNLPLEWEPISGHAFTSGIQYRAQGLVINETGLYFVYSNVLFRGRHCDNEVLTHVVYKRNPASPGSHVLMEDKRINYCTKEKMWARKSYLGALFKLRERDSLYVNVSKIDLVNFEESNTFFGLFKL</sequence>
<comment type="subcellular location">
    <subcellularLocation>
        <location evidence="5">Cell membrane</location>
        <topology evidence="5">Single-pass type II membrane protein</topology>
    </subcellularLocation>
    <subcellularLocation>
        <location evidence="4">Cytoplasmic vesicle lumen</location>
    </subcellularLocation>
    <subcellularLocation>
        <location evidence="3">Lysosome lumen</location>
    </subcellularLocation>
    <subcellularLocation>
        <location evidence="2">Nucleus</location>
    </subcellularLocation>
    <subcellularLocation>
        <location evidence="6">Secreted</location>
    </subcellularLocation>
</comment>
<evidence type="ECO:0000256" key="19">
    <source>
        <dbReference type="ARBA" id="ARBA00023136"/>
    </source>
</evidence>